<sequence>MSFFRAHRLRDLQPGHVGLTPGFAGALKAWSIGRMVDGVWHDGFHFVEKRRSFHGGGVC</sequence>
<proteinExistence type="predicted"/>
<keyword evidence="2" id="KW-1185">Reference proteome</keyword>
<name>A0A402BDN9_9CHLR</name>
<reference evidence="2" key="1">
    <citation type="submission" date="2018-12" db="EMBL/GenBank/DDBJ databases">
        <title>Tengunoibacter tsumagoiensis gen. nov., sp. nov., Dictyobacter kobayashii sp. nov., D. alpinus sp. nov., and D. joshuensis sp. nov. and description of Dictyobacteraceae fam. nov. within the order Ktedonobacterales isolated from Tengu-no-mugimeshi.</title>
        <authorList>
            <person name="Wang C.M."/>
            <person name="Zheng Y."/>
            <person name="Sakai Y."/>
            <person name="Toyoda A."/>
            <person name="Minakuchi Y."/>
            <person name="Abe K."/>
            <person name="Yokota A."/>
            <person name="Yabe S."/>
        </authorList>
    </citation>
    <scope>NUCLEOTIDE SEQUENCE [LARGE SCALE GENOMIC DNA]</scope>
    <source>
        <strain evidence="2">Uno16</strain>
    </source>
</reference>
<accession>A0A402BDN9</accession>
<evidence type="ECO:0000313" key="1">
    <source>
        <dbReference type="EMBL" id="GCE29377.1"/>
    </source>
</evidence>
<organism evidence="1 2">
    <name type="scientific">Dictyobacter alpinus</name>
    <dbReference type="NCBI Taxonomy" id="2014873"/>
    <lineage>
        <taxon>Bacteria</taxon>
        <taxon>Bacillati</taxon>
        <taxon>Chloroflexota</taxon>
        <taxon>Ktedonobacteria</taxon>
        <taxon>Ktedonobacterales</taxon>
        <taxon>Dictyobacteraceae</taxon>
        <taxon>Dictyobacter</taxon>
    </lineage>
</organism>
<protein>
    <submittedName>
        <fullName evidence="1">Uncharacterized protein</fullName>
    </submittedName>
</protein>
<gene>
    <name evidence="1" type="ORF">KDA_48610</name>
</gene>
<comment type="caution">
    <text evidence="1">The sequence shown here is derived from an EMBL/GenBank/DDBJ whole genome shotgun (WGS) entry which is preliminary data.</text>
</comment>
<dbReference type="EMBL" id="BIFT01000002">
    <property type="protein sequence ID" value="GCE29377.1"/>
    <property type="molecule type" value="Genomic_DNA"/>
</dbReference>
<dbReference type="Proteomes" id="UP000287171">
    <property type="component" value="Unassembled WGS sequence"/>
</dbReference>
<dbReference type="AlphaFoldDB" id="A0A402BDN9"/>
<evidence type="ECO:0000313" key="2">
    <source>
        <dbReference type="Proteomes" id="UP000287171"/>
    </source>
</evidence>